<evidence type="ECO:0000313" key="1">
    <source>
        <dbReference type="EMBL" id="SMC39745.1"/>
    </source>
</evidence>
<dbReference type="EMBL" id="FWXZ01000001">
    <property type="protein sequence ID" value="SMC39745.1"/>
    <property type="molecule type" value="Genomic_DNA"/>
</dbReference>
<dbReference type="Proteomes" id="UP000192328">
    <property type="component" value="Unassembled WGS sequence"/>
</dbReference>
<gene>
    <name evidence="1" type="ORF">SAMN06297397_0613</name>
</gene>
<name>A0AC61PIC6_9FIRM</name>
<organism evidence="1 2">
    <name type="scientific">Aristaeella lactis</name>
    <dbReference type="NCBI Taxonomy" id="3046383"/>
    <lineage>
        <taxon>Bacteria</taxon>
        <taxon>Bacillati</taxon>
        <taxon>Bacillota</taxon>
        <taxon>Clostridia</taxon>
        <taxon>Eubacteriales</taxon>
        <taxon>Aristaeellaceae</taxon>
        <taxon>Aristaeella</taxon>
    </lineage>
</organism>
<accession>A0AC61PIC6</accession>
<reference evidence="1" key="1">
    <citation type="submission" date="2017-04" db="EMBL/GenBank/DDBJ databases">
        <authorList>
            <person name="Varghese N."/>
            <person name="Submissions S."/>
        </authorList>
    </citation>
    <scope>NUCLEOTIDE SEQUENCE</scope>
    <source>
        <strain evidence="1">WTE2008</strain>
    </source>
</reference>
<sequence>MRKGDIRKQEILKTAEMMFCRNGYEKTSIQDIIDALHSSKGSFYHHFISKEALLEGICRKRAEQNFEMTIKTAEQSTDAVMLLDHLISGMIPFHDEKLSFLLMLLPLFRFHEGKTVRNYYSEALSEQFRDSVRMQIEKAAEQEQLFCTDPEYTTDIILSVVNRLWISICDMIIMAEDQGKETDLYELLRLTDSCRTAVSRILSLPYGAISITDIASLRDLCKLIHQHWPNRQ</sequence>
<protein>
    <submittedName>
        <fullName evidence="1">Transcriptional regulator, TetR family</fullName>
    </submittedName>
</protein>
<evidence type="ECO:0000313" key="2">
    <source>
        <dbReference type="Proteomes" id="UP000192328"/>
    </source>
</evidence>
<keyword evidence="2" id="KW-1185">Reference proteome</keyword>
<proteinExistence type="predicted"/>
<comment type="caution">
    <text evidence="1">The sequence shown here is derived from an EMBL/GenBank/DDBJ whole genome shotgun (WGS) entry which is preliminary data.</text>
</comment>